<evidence type="ECO:0000313" key="2">
    <source>
        <dbReference type="EMBL" id="QSS60825.1"/>
    </source>
</evidence>
<dbReference type="OrthoDB" id="10506371at2759"/>
<dbReference type="EMBL" id="CP069110">
    <property type="protein sequence ID" value="QSS60825.1"/>
    <property type="molecule type" value="Genomic_DNA"/>
</dbReference>
<evidence type="ECO:0000256" key="1">
    <source>
        <dbReference type="SAM" id="Phobius"/>
    </source>
</evidence>
<evidence type="ECO:0000313" key="3">
    <source>
        <dbReference type="Proteomes" id="UP000663671"/>
    </source>
</evidence>
<keyword evidence="1" id="KW-1133">Transmembrane helix</keyword>
<proteinExistence type="predicted"/>
<dbReference type="VEuPathDB" id="FungiDB:I7I51_05629"/>
<name>A0A8A1M5B4_AJECA</name>
<keyword evidence="1" id="KW-0812">Transmembrane</keyword>
<gene>
    <name evidence="2" type="ORF">I7I51_05629</name>
</gene>
<keyword evidence="1" id="KW-0472">Membrane</keyword>
<sequence length="104" mass="11605">MWLSGPCIASIRGSDGISHDSQVAVTIVACFAISLLLPVIHAIISRFRGNTEIFTRLVQDRILEADRMQTMRTLTGHIAEEHSFESAMVPVIVSEDNIEDIRKR</sequence>
<accession>A0A8A1M5B4</accession>
<reference evidence="2" key="1">
    <citation type="submission" date="2021-01" db="EMBL/GenBank/DDBJ databases">
        <title>Chromosome-level genome assembly of a human fungal pathogen reveals clustering of transcriptionally co-regulated genes.</title>
        <authorList>
            <person name="Voorhies M."/>
            <person name="Cohen S."/>
            <person name="Shea T.P."/>
            <person name="Petrus S."/>
            <person name="Munoz J.F."/>
            <person name="Poplawski S."/>
            <person name="Goldman W.E."/>
            <person name="Michael T."/>
            <person name="Cuomo C.A."/>
            <person name="Sil A."/>
            <person name="Beyhan S."/>
        </authorList>
    </citation>
    <scope>NUCLEOTIDE SEQUENCE</scope>
    <source>
        <strain evidence="2">WU24</strain>
    </source>
</reference>
<dbReference type="Proteomes" id="UP000663671">
    <property type="component" value="Chromosome 4"/>
</dbReference>
<dbReference type="AlphaFoldDB" id="A0A8A1M5B4"/>
<feature type="transmembrane region" description="Helical" evidence="1">
    <location>
        <begin position="23"/>
        <end position="44"/>
    </location>
</feature>
<protein>
    <submittedName>
        <fullName evidence="2">Uncharacterized protein</fullName>
    </submittedName>
</protein>
<organism evidence="2 3">
    <name type="scientific">Ajellomyces capsulatus</name>
    <name type="common">Darling's disease fungus</name>
    <name type="synonym">Histoplasma capsulatum</name>
    <dbReference type="NCBI Taxonomy" id="5037"/>
    <lineage>
        <taxon>Eukaryota</taxon>
        <taxon>Fungi</taxon>
        <taxon>Dikarya</taxon>
        <taxon>Ascomycota</taxon>
        <taxon>Pezizomycotina</taxon>
        <taxon>Eurotiomycetes</taxon>
        <taxon>Eurotiomycetidae</taxon>
        <taxon>Onygenales</taxon>
        <taxon>Ajellomycetaceae</taxon>
        <taxon>Histoplasma</taxon>
    </lineage>
</organism>